<dbReference type="KEGG" id="ppai:E1956_44370"/>
<name>A0A4P7DBQ9_9BURK</name>
<dbReference type="AlphaFoldDB" id="A0A4P7DBQ9"/>
<dbReference type="Proteomes" id="UP000295727">
    <property type="component" value="Plasmid unnamed1"/>
</dbReference>
<protein>
    <submittedName>
        <fullName evidence="2">Uncharacterized protein</fullName>
    </submittedName>
</protein>
<keyword evidence="3" id="KW-1185">Reference proteome</keyword>
<organism evidence="2 3">
    <name type="scientific">Paraburkholderia pallida</name>
    <dbReference type="NCBI Taxonomy" id="2547399"/>
    <lineage>
        <taxon>Bacteria</taxon>
        <taxon>Pseudomonadati</taxon>
        <taxon>Pseudomonadota</taxon>
        <taxon>Betaproteobacteria</taxon>
        <taxon>Burkholderiales</taxon>
        <taxon>Burkholderiaceae</taxon>
        <taxon>Paraburkholderia</taxon>
    </lineage>
</organism>
<gene>
    <name evidence="2" type="ORF">E1956_44370</name>
</gene>
<evidence type="ECO:0000313" key="3">
    <source>
        <dbReference type="Proteomes" id="UP000295727"/>
    </source>
</evidence>
<feature type="region of interest" description="Disordered" evidence="1">
    <location>
        <begin position="62"/>
        <end position="83"/>
    </location>
</feature>
<sequence length="83" mass="9191">MTRAWRVARGVRRAACGVRRAACGGRQRVADERDLPRDPHVGARGSVARVRRRVVHPFEAHARHSAKSARVRRGARAGRCVSS</sequence>
<geneLocation type="plasmid" evidence="2 3">
    <name>unnamed1</name>
</geneLocation>
<proteinExistence type="predicted"/>
<accession>A0A4P7DBQ9</accession>
<keyword evidence="2" id="KW-0614">Plasmid</keyword>
<dbReference type="EMBL" id="CP038152">
    <property type="protein sequence ID" value="QBR04172.1"/>
    <property type="molecule type" value="Genomic_DNA"/>
</dbReference>
<evidence type="ECO:0000256" key="1">
    <source>
        <dbReference type="SAM" id="MobiDB-lite"/>
    </source>
</evidence>
<reference evidence="2 3" key="1">
    <citation type="submission" date="2019-03" db="EMBL/GenBank/DDBJ databases">
        <title>Paraburkholderia sp. 7MH5, isolated from subtropical forest soil.</title>
        <authorList>
            <person name="Gao Z.-H."/>
            <person name="Qiu L.-H."/>
        </authorList>
    </citation>
    <scope>NUCLEOTIDE SEQUENCE [LARGE SCALE GENOMIC DNA]</scope>
    <source>
        <strain evidence="2 3">7MH5</strain>
        <plasmid evidence="2 3">unnamed1</plasmid>
    </source>
</reference>
<feature type="compositionally biased region" description="Basic residues" evidence="1">
    <location>
        <begin position="63"/>
        <end position="76"/>
    </location>
</feature>
<evidence type="ECO:0000313" key="2">
    <source>
        <dbReference type="EMBL" id="QBR04172.1"/>
    </source>
</evidence>